<keyword evidence="8" id="KW-1133">Transmembrane helix</keyword>
<keyword evidence="4" id="KW-1003">Cell membrane</keyword>
<evidence type="ECO:0000256" key="4">
    <source>
        <dbReference type="ARBA" id="ARBA00022475"/>
    </source>
</evidence>
<keyword evidence="10" id="KW-0997">Cell inner membrane</keyword>
<keyword evidence="12" id="KW-1185">Reference proteome</keyword>
<keyword evidence="7 10" id="KW-0283">Flagellar rotation</keyword>
<dbReference type="PANTHER" id="PTHR35091">
    <property type="entry name" value="FLAGELLAR PROTEIN FLIL"/>
    <property type="match status" value="1"/>
</dbReference>
<dbReference type="InterPro" id="IPR005503">
    <property type="entry name" value="FliL"/>
</dbReference>
<evidence type="ECO:0000256" key="5">
    <source>
        <dbReference type="ARBA" id="ARBA00022500"/>
    </source>
</evidence>
<evidence type="ECO:0000256" key="9">
    <source>
        <dbReference type="ARBA" id="ARBA00023136"/>
    </source>
</evidence>
<name>A0ABR9CYF8_9GAMM</name>
<comment type="caution">
    <text evidence="11">The sequence shown here is derived from an EMBL/GenBank/DDBJ whole genome shotgun (WGS) entry which is preliminary data.</text>
</comment>
<keyword evidence="11" id="KW-0282">Flagellum</keyword>
<comment type="function">
    <text evidence="1 10">Controls the rotational direction of flagella during chemotaxis.</text>
</comment>
<proteinExistence type="inferred from homology"/>
<reference evidence="11 12" key="1">
    <citation type="submission" date="2020-09" db="EMBL/GenBank/DDBJ databases">
        <title>Methylomonas albis sp. nov. and Methylomonas fluvii sp. nov.: Two cold-adapted methanotrophs from the River Elbe and an amended description of Methylovulum psychrotolerans strain Eb1.</title>
        <authorList>
            <person name="Bussmann I.K."/>
            <person name="Klings K.-W."/>
            <person name="Warnstedt J."/>
            <person name="Hoppert M."/>
            <person name="Saborowski A."/>
            <person name="Horn F."/>
            <person name="Liebner S."/>
        </authorList>
    </citation>
    <scope>NUCLEOTIDE SEQUENCE [LARGE SCALE GENOMIC DNA]</scope>
    <source>
        <strain evidence="11 12">EbA</strain>
    </source>
</reference>
<sequence length="153" mass="17605">MVKMEYTFGPTDALYEETVRTFILLISLMLLPTMTWANSGEEKADESAGPVIEYVEMKPKFTVNLAEPKKYLMLNVQLLVEGAEHVEKVKKSTPVLRHEMIMMLSGMQSADLQTMEQREALRMKTKQLITDLLTKMKNSDGFRDVFFSEFLIN</sequence>
<keyword evidence="11" id="KW-0969">Cilium</keyword>
<comment type="similarity">
    <text evidence="3 10">Belongs to the FliL family.</text>
</comment>
<dbReference type="Pfam" id="PF03748">
    <property type="entry name" value="FliL"/>
    <property type="match status" value="1"/>
</dbReference>
<evidence type="ECO:0000256" key="1">
    <source>
        <dbReference type="ARBA" id="ARBA00002254"/>
    </source>
</evidence>
<evidence type="ECO:0000256" key="2">
    <source>
        <dbReference type="ARBA" id="ARBA00004162"/>
    </source>
</evidence>
<evidence type="ECO:0000256" key="3">
    <source>
        <dbReference type="ARBA" id="ARBA00008281"/>
    </source>
</evidence>
<dbReference type="Proteomes" id="UP000652176">
    <property type="component" value="Unassembled WGS sequence"/>
</dbReference>
<evidence type="ECO:0000256" key="7">
    <source>
        <dbReference type="ARBA" id="ARBA00022779"/>
    </source>
</evidence>
<evidence type="ECO:0000256" key="8">
    <source>
        <dbReference type="ARBA" id="ARBA00022989"/>
    </source>
</evidence>
<keyword evidence="11" id="KW-0966">Cell projection</keyword>
<keyword evidence="6" id="KW-0812">Transmembrane</keyword>
<comment type="subcellular location">
    <subcellularLocation>
        <location evidence="10">Cell inner membrane</location>
    </subcellularLocation>
    <subcellularLocation>
        <location evidence="2">Cell membrane</location>
        <topology evidence="2">Single-pass membrane protein</topology>
    </subcellularLocation>
</comment>
<dbReference type="EMBL" id="JACXSS010000001">
    <property type="protein sequence ID" value="MBD9355921.1"/>
    <property type="molecule type" value="Genomic_DNA"/>
</dbReference>
<gene>
    <name evidence="11" type="ORF">IE877_08485</name>
</gene>
<evidence type="ECO:0000313" key="11">
    <source>
        <dbReference type="EMBL" id="MBD9355921.1"/>
    </source>
</evidence>
<keyword evidence="5 10" id="KW-0145">Chemotaxis</keyword>
<keyword evidence="9 10" id="KW-0472">Membrane</keyword>
<evidence type="ECO:0000256" key="10">
    <source>
        <dbReference type="RuleBase" id="RU364125"/>
    </source>
</evidence>
<dbReference type="PANTHER" id="PTHR35091:SF2">
    <property type="entry name" value="FLAGELLAR PROTEIN FLIL"/>
    <property type="match status" value="1"/>
</dbReference>
<protein>
    <recommendedName>
        <fullName evidence="10">Flagellar protein FliL</fullName>
    </recommendedName>
</protein>
<evidence type="ECO:0000256" key="6">
    <source>
        <dbReference type="ARBA" id="ARBA00022692"/>
    </source>
</evidence>
<evidence type="ECO:0000313" key="12">
    <source>
        <dbReference type="Proteomes" id="UP000652176"/>
    </source>
</evidence>
<accession>A0ABR9CYF8</accession>
<organism evidence="11 12">
    <name type="scientific">Methylomonas albis</name>
    <dbReference type="NCBI Taxonomy" id="1854563"/>
    <lineage>
        <taxon>Bacteria</taxon>
        <taxon>Pseudomonadati</taxon>
        <taxon>Pseudomonadota</taxon>
        <taxon>Gammaproteobacteria</taxon>
        <taxon>Methylococcales</taxon>
        <taxon>Methylococcaceae</taxon>
        <taxon>Methylomonas</taxon>
    </lineage>
</organism>